<dbReference type="InterPro" id="IPR056300">
    <property type="entry name" value="SusG-like_C"/>
</dbReference>
<keyword evidence="2" id="KW-0378">Hydrolase</keyword>
<sequence length="554" mass="65383">MDKKNWWKSSVVYQIYPKSFKDSNGDGIGDIVGIIEELDYLNSLGVKVIWLTPIYVSPQNDNGYDIADYYNIDEMFGTIDDFKRLLNETHKRGMKLIMDMVVNHTSTENYWFKEALKGEDNPYHDFYIWRDKPNNWSSKFGGSAWEYVESLNKYYLHLFDVTQADLNWENPRVREEIFKMMRYWLDMGVDGFRLDVVNLLSKDQRFLDDDYSDATRDGRRFYTDGPRIHEYLNLMNKEVFSKYENIMTVGEMSSTNIENCIKYTNPDNKELDMVFNFHHLKVDYKNNKKWELMPFDFKALKDLLFTWQVQMEKGNGWNALFWCNHDQPRIVSRFGNDTVYREESAKMLGTVIHLMRGTPYIYQGEEIGMTNPNFESIEEFRDVESLNAYEILLKDGVDEKEVLDILNNRSRDTSRTPMQWNSEKNGGFTKGTPWINAAKNYTEINVKLEDRNGNSILNYYRKLIKLREESDIISEGKFIPVLEDHPQVLAYIREKDNKKIVVLCNFYEKSTFVDWDELKNIDKVLLTNSKENRIEGNKAFLGPYGSIVISINNL</sequence>
<dbReference type="NCBIfam" id="NF008183">
    <property type="entry name" value="PRK10933.1"/>
    <property type="match status" value="1"/>
</dbReference>
<dbReference type="SUPFAM" id="SSF51011">
    <property type="entry name" value="Glycosyl hydrolase domain"/>
    <property type="match status" value="1"/>
</dbReference>
<dbReference type="GO" id="GO:0005993">
    <property type="term" value="P:trehalose catabolic process"/>
    <property type="evidence" value="ECO:0007669"/>
    <property type="project" value="InterPro"/>
</dbReference>
<dbReference type="Pfam" id="PF00128">
    <property type="entry name" value="Alpha-amylase"/>
    <property type="match status" value="1"/>
</dbReference>
<dbReference type="FunFam" id="3.90.400.10:FF:000002">
    <property type="entry name" value="Sucrose isomerase"/>
    <property type="match status" value="1"/>
</dbReference>
<keyword evidence="7" id="KW-1185">Reference proteome</keyword>
<dbReference type="GO" id="GO:0005737">
    <property type="term" value="C:cytoplasm"/>
    <property type="evidence" value="ECO:0007669"/>
    <property type="project" value="UniProtKB-UniRule"/>
</dbReference>
<dbReference type="Gene3D" id="3.20.20.80">
    <property type="entry name" value="Glycosidases"/>
    <property type="match status" value="1"/>
</dbReference>
<dbReference type="GO" id="GO:0008788">
    <property type="term" value="F:alpha,alpha-phosphotrehalase activity"/>
    <property type="evidence" value="ECO:0007669"/>
    <property type="project" value="UniProtKB-UniRule"/>
</dbReference>
<name>A0A343JDN2_9CLOT</name>
<reference evidence="6 7" key="1">
    <citation type="submission" date="2016-08" db="EMBL/GenBank/DDBJ databases">
        <title>Complete Genome Sequence Of The Indigo Reducing Clostridium isatidis DSM15098.</title>
        <authorList>
            <person name="Little G.T."/>
            <person name="Minton N.P."/>
        </authorList>
    </citation>
    <scope>NUCLEOTIDE SEQUENCE [LARGE SCALE GENOMIC DNA]</scope>
    <source>
        <strain evidence="6 7">DSM 15098</strain>
    </source>
</reference>
<dbReference type="CDD" id="cd11333">
    <property type="entry name" value="AmyAc_SI_OligoGlu_DGase"/>
    <property type="match status" value="1"/>
</dbReference>
<evidence type="ECO:0000313" key="6">
    <source>
        <dbReference type="EMBL" id="ASW43640.1"/>
    </source>
</evidence>
<feature type="domain" description="Glycosyl hydrolase family 13 catalytic" evidence="5">
    <location>
        <begin position="14"/>
        <end position="415"/>
    </location>
</feature>
<dbReference type="RefSeq" id="WP_119865777.1">
    <property type="nucleotide sequence ID" value="NZ_CP016786.1"/>
</dbReference>
<dbReference type="NCBIfam" id="TIGR02403">
    <property type="entry name" value="trehalose_treC"/>
    <property type="match status" value="1"/>
</dbReference>
<evidence type="ECO:0000256" key="4">
    <source>
        <dbReference type="NCBIfam" id="TIGR02403"/>
    </source>
</evidence>
<evidence type="ECO:0000313" key="7">
    <source>
        <dbReference type="Proteomes" id="UP000264883"/>
    </source>
</evidence>
<evidence type="ECO:0000256" key="1">
    <source>
        <dbReference type="ARBA" id="ARBA00008061"/>
    </source>
</evidence>
<evidence type="ECO:0000259" key="5">
    <source>
        <dbReference type="SMART" id="SM00642"/>
    </source>
</evidence>
<dbReference type="OrthoDB" id="9805159at2"/>
<dbReference type="KEGG" id="cia:BEN51_09155"/>
<accession>A0A343JDN2</accession>
<keyword evidence="3" id="KW-0326">Glycosidase</keyword>
<dbReference type="Proteomes" id="UP000264883">
    <property type="component" value="Chromosome"/>
</dbReference>
<dbReference type="GO" id="GO:0004556">
    <property type="term" value="F:alpha-amylase activity"/>
    <property type="evidence" value="ECO:0007669"/>
    <property type="project" value="TreeGrafter"/>
</dbReference>
<dbReference type="PANTHER" id="PTHR10357">
    <property type="entry name" value="ALPHA-AMYLASE FAMILY MEMBER"/>
    <property type="match status" value="1"/>
</dbReference>
<proteinExistence type="inferred from homology"/>
<comment type="similarity">
    <text evidence="1">Belongs to the glycosyl hydrolase 13 family.</text>
</comment>
<evidence type="ECO:0000256" key="3">
    <source>
        <dbReference type="ARBA" id="ARBA00023295"/>
    </source>
</evidence>
<gene>
    <name evidence="6" type="ORF">BEN51_09155</name>
</gene>
<dbReference type="PANTHER" id="PTHR10357:SF217">
    <property type="entry name" value="TREHALOSE-6-PHOSPHATE HYDROLASE"/>
    <property type="match status" value="1"/>
</dbReference>
<dbReference type="Pfam" id="PF23915">
    <property type="entry name" value="SusG_C"/>
    <property type="match status" value="1"/>
</dbReference>
<protein>
    <recommendedName>
        <fullName evidence="4">Alpha,alpha-phosphotrehalase</fullName>
        <ecNumber evidence="4">3.2.1.93</ecNumber>
    </recommendedName>
</protein>
<dbReference type="EC" id="3.2.1.93" evidence="4"/>
<dbReference type="InterPro" id="IPR045857">
    <property type="entry name" value="O16G_dom_2"/>
</dbReference>
<dbReference type="Gene3D" id="3.90.400.10">
    <property type="entry name" value="Oligo-1,6-glucosidase, Domain 2"/>
    <property type="match status" value="1"/>
</dbReference>
<dbReference type="SMART" id="SM00642">
    <property type="entry name" value="Aamy"/>
    <property type="match status" value="1"/>
</dbReference>
<dbReference type="FunFam" id="3.20.20.80:FF:000064">
    <property type="entry name" value="Oligo-1,6-glucosidase"/>
    <property type="match status" value="1"/>
</dbReference>
<dbReference type="EMBL" id="CP016786">
    <property type="protein sequence ID" value="ASW43640.1"/>
    <property type="molecule type" value="Genomic_DNA"/>
</dbReference>
<dbReference type="AlphaFoldDB" id="A0A343JDN2"/>
<organism evidence="6 7">
    <name type="scientific">Clostridium isatidis</name>
    <dbReference type="NCBI Taxonomy" id="182773"/>
    <lineage>
        <taxon>Bacteria</taxon>
        <taxon>Bacillati</taxon>
        <taxon>Bacillota</taxon>
        <taxon>Clostridia</taxon>
        <taxon>Eubacteriales</taxon>
        <taxon>Clostridiaceae</taxon>
        <taxon>Clostridium</taxon>
    </lineage>
</organism>
<dbReference type="SUPFAM" id="SSF51445">
    <property type="entry name" value="(Trans)glycosidases"/>
    <property type="match status" value="1"/>
</dbReference>
<dbReference type="InterPro" id="IPR013780">
    <property type="entry name" value="Glyco_hydro_b"/>
</dbReference>
<dbReference type="FunFam" id="3.20.20.80:FF:000014">
    <property type="entry name" value="Alpha,alpha-phosphotrehalase"/>
    <property type="match status" value="1"/>
</dbReference>
<dbReference type="InterPro" id="IPR017853">
    <property type="entry name" value="GH"/>
</dbReference>
<dbReference type="InterPro" id="IPR012769">
    <property type="entry name" value="Trehalose_TreC"/>
</dbReference>
<dbReference type="Gene3D" id="2.60.40.1180">
    <property type="entry name" value="Golgi alpha-mannosidase II"/>
    <property type="match status" value="1"/>
</dbReference>
<dbReference type="InterPro" id="IPR006047">
    <property type="entry name" value="GH13_cat_dom"/>
</dbReference>
<evidence type="ECO:0000256" key="2">
    <source>
        <dbReference type="ARBA" id="ARBA00022801"/>
    </source>
</evidence>